<proteinExistence type="predicted"/>
<dbReference type="GO" id="GO:0003677">
    <property type="term" value="F:DNA binding"/>
    <property type="evidence" value="ECO:0007669"/>
    <property type="project" value="UniProtKB-KW"/>
</dbReference>
<dbReference type="Gene3D" id="1.10.10.10">
    <property type="entry name" value="Winged helix-like DNA-binding domain superfamily/Winged helix DNA-binding domain"/>
    <property type="match status" value="2"/>
</dbReference>
<dbReference type="GO" id="GO:0003700">
    <property type="term" value="F:DNA-binding transcription factor activity"/>
    <property type="evidence" value="ECO:0007669"/>
    <property type="project" value="InterPro"/>
</dbReference>
<keyword evidence="3" id="KW-0804">Transcription</keyword>
<evidence type="ECO:0000259" key="4">
    <source>
        <dbReference type="PROSITE" id="PS50949"/>
    </source>
</evidence>
<name>A0A4Y5SSF0_9RHOB</name>
<dbReference type="InterPro" id="IPR000524">
    <property type="entry name" value="Tscrpt_reg_HTH_GntR"/>
</dbReference>
<evidence type="ECO:0000256" key="1">
    <source>
        <dbReference type="ARBA" id="ARBA00023015"/>
    </source>
</evidence>
<dbReference type="SMART" id="SM00895">
    <property type="entry name" value="FCD"/>
    <property type="match status" value="2"/>
</dbReference>
<dbReference type="InterPro" id="IPR008920">
    <property type="entry name" value="TF_FadR/GntR_C"/>
</dbReference>
<dbReference type="SUPFAM" id="SSF48008">
    <property type="entry name" value="GntR ligand-binding domain-like"/>
    <property type="match status" value="2"/>
</dbReference>
<organism evidence="5 6">
    <name type="scientific">Paracoccus liaowanqingii</name>
    <dbReference type="NCBI Taxonomy" id="2560053"/>
    <lineage>
        <taxon>Bacteria</taxon>
        <taxon>Pseudomonadati</taxon>
        <taxon>Pseudomonadota</taxon>
        <taxon>Alphaproteobacteria</taxon>
        <taxon>Rhodobacterales</taxon>
        <taxon>Paracoccaceae</taxon>
        <taxon>Paracoccus</taxon>
    </lineage>
</organism>
<dbReference type="EMBL" id="CP040762">
    <property type="protein sequence ID" value="QDA36239.1"/>
    <property type="molecule type" value="Genomic_DNA"/>
</dbReference>
<evidence type="ECO:0000313" key="6">
    <source>
        <dbReference type="Proteomes" id="UP000296374"/>
    </source>
</evidence>
<dbReference type="Pfam" id="PF07729">
    <property type="entry name" value="FCD"/>
    <property type="match status" value="2"/>
</dbReference>
<dbReference type="InterPro" id="IPR036388">
    <property type="entry name" value="WH-like_DNA-bd_sf"/>
</dbReference>
<dbReference type="Proteomes" id="UP000296374">
    <property type="component" value="Plasmid unnamed2"/>
</dbReference>
<dbReference type="PROSITE" id="PS50949">
    <property type="entry name" value="HTH_GNTR"/>
    <property type="match status" value="1"/>
</dbReference>
<dbReference type="InterPro" id="IPR036390">
    <property type="entry name" value="WH_DNA-bd_sf"/>
</dbReference>
<dbReference type="AlphaFoldDB" id="A0A4Y5SSF0"/>
<geneLocation type="plasmid" evidence="5 6">
    <name>unnamed2</name>
</geneLocation>
<feature type="domain" description="HTH gntR-type" evidence="4">
    <location>
        <begin position="243"/>
        <end position="310"/>
    </location>
</feature>
<dbReference type="SMART" id="SM00345">
    <property type="entry name" value="HTH_GNTR"/>
    <property type="match status" value="2"/>
</dbReference>
<sequence>MGQMPALETSGDGAYRALRSDVLFGRLAPGARLRLDTLSATYGASVSTLREILHRLACEDLVTTDQRGFDVAPVTSREFRDLGELRNLLESYALHASMSRGDLDWEGRVVGAHHKLARLEALMLAGDNRRSEEWKLYDREFHHVLVSACGSAELRAAYHSVFDRYLRYLNVAVVFRGEIAAQEHRGLRDAALNRDAPCATALLHRHIDGCVTHSVTHELLSERGALADRTDPGRVGSRPRTPVTVGEAGWLRLRRDILEGHLAPGQKLRLDRMRADYGLSISTLREILNRLASEGIVLAEGQRGFEVAPVSLENLTELVDLYRLLADHAIGCTLEQGDLDWESRFVAACHPLDAHEAALIAGDDDAMNQWRQGQSFLFQVLIDACGSVALRQLHGTILDKLLRYCCLARARSAAAITAIDHHSLRDAALRRDAGQAKQLLADHLTRLLAQIRASGLLAT</sequence>
<protein>
    <submittedName>
        <fullName evidence="5">GntR family transcriptional regulator</fullName>
    </submittedName>
</protein>
<keyword evidence="1" id="KW-0805">Transcription regulation</keyword>
<keyword evidence="2" id="KW-0238">DNA-binding</keyword>
<accession>A0A4Y5SSF0</accession>
<evidence type="ECO:0000256" key="3">
    <source>
        <dbReference type="ARBA" id="ARBA00023163"/>
    </source>
</evidence>
<reference evidence="6" key="1">
    <citation type="submission" date="2019-05" db="EMBL/GenBank/DDBJ databases">
        <title>Tamlana fucoidanivorans sp. nov., isolated from the surface of algae collected from Fujian province in China.</title>
        <authorList>
            <person name="Li J."/>
        </authorList>
    </citation>
    <scope>NUCLEOTIDE SEQUENCE [LARGE SCALE GENOMIC DNA]</scope>
    <source>
        <strain evidence="6">2251</strain>
        <plasmid evidence="6">unnamed2</plasmid>
    </source>
</reference>
<dbReference type="PANTHER" id="PTHR43537">
    <property type="entry name" value="TRANSCRIPTIONAL REGULATOR, GNTR FAMILY"/>
    <property type="match status" value="1"/>
</dbReference>
<dbReference type="SUPFAM" id="SSF46785">
    <property type="entry name" value="Winged helix' DNA-binding domain"/>
    <property type="match status" value="2"/>
</dbReference>
<evidence type="ECO:0000313" key="5">
    <source>
        <dbReference type="EMBL" id="QDA36239.1"/>
    </source>
</evidence>
<keyword evidence="5" id="KW-0614">Plasmid</keyword>
<gene>
    <name evidence="5" type="ORF">E4191_19170</name>
</gene>
<dbReference type="InterPro" id="IPR011711">
    <property type="entry name" value="GntR_C"/>
</dbReference>
<evidence type="ECO:0000256" key="2">
    <source>
        <dbReference type="ARBA" id="ARBA00023125"/>
    </source>
</evidence>
<dbReference type="PANTHER" id="PTHR43537:SF20">
    <property type="entry name" value="HTH-TYPE TRANSCRIPTIONAL REPRESSOR GLAR"/>
    <property type="match status" value="1"/>
</dbReference>
<dbReference type="KEGG" id="plia:E4191_19170"/>
<dbReference type="Gene3D" id="1.20.120.530">
    <property type="entry name" value="GntR ligand-binding domain-like"/>
    <property type="match status" value="2"/>
</dbReference>
<dbReference type="Pfam" id="PF00392">
    <property type="entry name" value="GntR"/>
    <property type="match status" value="2"/>
</dbReference>